<proteinExistence type="predicted"/>
<evidence type="ECO:0000313" key="2">
    <source>
        <dbReference type="EMBL" id="GFO26177.1"/>
    </source>
</evidence>
<dbReference type="EMBL" id="BLXT01005793">
    <property type="protein sequence ID" value="GFO26177.1"/>
    <property type="molecule type" value="Genomic_DNA"/>
</dbReference>
<sequence length="119" mass="13789">MIVFISTLVISRYQSRASYVVGLVSRIANNGLEIFKFRRKGGFENSSKSNNTTTTTTTTTNNNNNNNGNSNNNNSNNNDNDNDNDNYNDNNNNNRKQHQRHYLLRQEHQKRHPAYIFFT</sequence>
<dbReference type="Proteomes" id="UP000735302">
    <property type="component" value="Unassembled WGS sequence"/>
</dbReference>
<evidence type="ECO:0000256" key="1">
    <source>
        <dbReference type="SAM" id="MobiDB-lite"/>
    </source>
</evidence>
<dbReference type="AlphaFoldDB" id="A0AAV4C4G8"/>
<protein>
    <submittedName>
        <fullName evidence="2">Uncharacterized protein</fullName>
    </submittedName>
</protein>
<accession>A0AAV4C4G8</accession>
<keyword evidence="3" id="KW-1185">Reference proteome</keyword>
<evidence type="ECO:0000313" key="3">
    <source>
        <dbReference type="Proteomes" id="UP000735302"/>
    </source>
</evidence>
<organism evidence="2 3">
    <name type="scientific">Plakobranchus ocellatus</name>
    <dbReference type="NCBI Taxonomy" id="259542"/>
    <lineage>
        <taxon>Eukaryota</taxon>
        <taxon>Metazoa</taxon>
        <taxon>Spiralia</taxon>
        <taxon>Lophotrochozoa</taxon>
        <taxon>Mollusca</taxon>
        <taxon>Gastropoda</taxon>
        <taxon>Heterobranchia</taxon>
        <taxon>Euthyneura</taxon>
        <taxon>Panpulmonata</taxon>
        <taxon>Sacoglossa</taxon>
        <taxon>Placobranchoidea</taxon>
        <taxon>Plakobranchidae</taxon>
        <taxon>Plakobranchus</taxon>
    </lineage>
</organism>
<reference evidence="2 3" key="1">
    <citation type="journal article" date="2021" name="Elife">
        <title>Chloroplast acquisition without the gene transfer in kleptoplastic sea slugs, Plakobranchus ocellatus.</title>
        <authorList>
            <person name="Maeda T."/>
            <person name="Takahashi S."/>
            <person name="Yoshida T."/>
            <person name="Shimamura S."/>
            <person name="Takaki Y."/>
            <person name="Nagai Y."/>
            <person name="Toyoda A."/>
            <person name="Suzuki Y."/>
            <person name="Arimoto A."/>
            <person name="Ishii H."/>
            <person name="Satoh N."/>
            <person name="Nishiyama T."/>
            <person name="Hasebe M."/>
            <person name="Maruyama T."/>
            <person name="Minagawa J."/>
            <person name="Obokata J."/>
            <person name="Shigenobu S."/>
        </authorList>
    </citation>
    <scope>NUCLEOTIDE SEQUENCE [LARGE SCALE GENOMIC DNA]</scope>
</reference>
<gene>
    <name evidence="2" type="ORF">PoB_005268200</name>
</gene>
<name>A0AAV4C4G8_9GAST</name>
<feature type="region of interest" description="Disordered" evidence="1">
    <location>
        <begin position="42"/>
        <end position="99"/>
    </location>
</feature>
<comment type="caution">
    <text evidence="2">The sequence shown here is derived from an EMBL/GenBank/DDBJ whole genome shotgun (WGS) entry which is preliminary data.</text>
</comment>
<feature type="compositionally biased region" description="Low complexity" evidence="1">
    <location>
        <begin position="45"/>
        <end position="79"/>
    </location>
</feature>